<dbReference type="AlphaFoldDB" id="A0AA39KTR7"/>
<keyword evidence="3" id="KW-1185">Reference proteome</keyword>
<feature type="compositionally biased region" description="Basic and acidic residues" evidence="1">
    <location>
        <begin position="13"/>
        <end position="22"/>
    </location>
</feature>
<dbReference type="Proteomes" id="UP001168990">
    <property type="component" value="Unassembled WGS sequence"/>
</dbReference>
<name>A0AA39KTR7_9HYME</name>
<gene>
    <name evidence="2" type="ORF">PV328_006799</name>
</gene>
<evidence type="ECO:0000313" key="3">
    <source>
        <dbReference type="Proteomes" id="UP001168990"/>
    </source>
</evidence>
<organism evidence="2 3">
    <name type="scientific">Microctonus aethiopoides</name>
    <dbReference type="NCBI Taxonomy" id="144406"/>
    <lineage>
        <taxon>Eukaryota</taxon>
        <taxon>Metazoa</taxon>
        <taxon>Ecdysozoa</taxon>
        <taxon>Arthropoda</taxon>
        <taxon>Hexapoda</taxon>
        <taxon>Insecta</taxon>
        <taxon>Pterygota</taxon>
        <taxon>Neoptera</taxon>
        <taxon>Endopterygota</taxon>
        <taxon>Hymenoptera</taxon>
        <taxon>Apocrita</taxon>
        <taxon>Ichneumonoidea</taxon>
        <taxon>Braconidae</taxon>
        <taxon>Euphorinae</taxon>
        <taxon>Microctonus</taxon>
    </lineage>
</organism>
<comment type="caution">
    <text evidence="2">The sequence shown here is derived from an EMBL/GenBank/DDBJ whole genome shotgun (WGS) entry which is preliminary data.</text>
</comment>
<sequence length="66" mass="7543">MSQRVALNHRTKKSESRRGPIQEKRYTANSERWYALSLARDAFSSLVGHAPQQYNDVSSDVFSGTR</sequence>
<evidence type="ECO:0000313" key="2">
    <source>
        <dbReference type="EMBL" id="KAK0173633.1"/>
    </source>
</evidence>
<evidence type="ECO:0000256" key="1">
    <source>
        <dbReference type="SAM" id="MobiDB-lite"/>
    </source>
</evidence>
<protein>
    <submittedName>
        <fullName evidence="2">Uncharacterized protein</fullName>
    </submittedName>
</protein>
<reference evidence="2" key="1">
    <citation type="journal article" date="2023" name="bioRxiv">
        <title>Scaffold-level genome assemblies of two parasitoid biocontrol wasps reveal the parthenogenesis mechanism and an associated novel virus.</title>
        <authorList>
            <person name="Inwood S."/>
            <person name="Skelly J."/>
            <person name="Guhlin J."/>
            <person name="Harrop T."/>
            <person name="Goldson S."/>
            <person name="Dearden P."/>
        </authorList>
    </citation>
    <scope>NUCLEOTIDE SEQUENCE</scope>
    <source>
        <strain evidence="2">Irish</strain>
        <tissue evidence="2">Whole body</tissue>
    </source>
</reference>
<feature type="region of interest" description="Disordered" evidence="1">
    <location>
        <begin position="1"/>
        <end position="22"/>
    </location>
</feature>
<reference evidence="2" key="2">
    <citation type="submission" date="2023-03" db="EMBL/GenBank/DDBJ databases">
        <authorList>
            <person name="Inwood S.N."/>
            <person name="Skelly J.G."/>
            <person name="Guhlin J."/>
            <person name="Harrop T.W.R."/>
            <person name="Goldson S.G."/>
            <person name="Dearden P.K."/>
        </authorList>
    </citation>
    <scope>NUCLEOTIDE SEQUENCE</scope>
    <source>
        <strain evidence="2">Irish</strain>
        <tissue evidence="2">Whole body</tissue>
    </source>
</reference>
<proteinExistence type="predicted"/>
<accession>A0AA39KTR7</accession>
<dbReference type="EMBL" id="JAQQBS010000002">
    <property type="protein sequence ID" value="KAK0173633.1"/>
    <property type="molecule type" value="Genomic_DNA"/>
</dbReference>